<dbReference type="Gene3D" id="3.10.129.10">
    <property type="entry name" value="Hotdog Thioesterase"/>
    <property type="match status" value="1"/>
</dbReference>
<dbReference type="EMBL" id="JACRUL010000003">
    <property type="protein sequence ID" value="MBC5843301.1"/>
    <property type="molecule type" value="Genomic_DNA"/>
</dbReference>
<organism evidence="1 2">
    <name type="scientific">Flavobacterium muglaense</name>
    <dbReference type="NCBI Taxonomy" id="2764716"/>
    <lineage>
        <taxon>Bacteria</taxon>
        <taxon>Pseudomonadati</taxon>
        <taxon>Bacteroidota</taxon>
        <taxon>Flavobacteriia</taxon>
        <taxon>Flavobacteriales</taxon>
        <taxon>Flavobacteriaceae</taxon>
        <taxon>Flavobacterium</taxon>
    </lineage>
</organism>
<gene>
    <name evidence="1" type="ORF">H8R25_02465</name>
</gene>
<dbReference type="SUPFAM" id="SSF54637">
    <property type="entry name" value="Thioesterase/thiol ester dehydrase-isomerase"/>
    <property type="match status" value="1"/>
</dbReference>
<dbReference type="AlphaFoldDB" id="A0A923MXD2"/>
<evidence type="ECO:0000313" key="1">
    <source>
        <dbReference type="EMBL" id="MBC5843301.1"/>
    </source>
</evidence>
<protein>
    <submittedName>
        <fullName evidence="1">DUF4442 domain-containing protein</fullName>
    </submittedName>
</protein>
<dbReference type="Proteomes" id="UP000641454">
    <property type="component" value="Unassembled WGS sequence"/>
</dbReference>
<dbReference type="InterPro" id="IPR027961">
    <property type="entry name" value="DUF4442"/>
</dbReference>
<proteinExistence type="predicted"/>
<sequence>MSVYKKLADFGGKFIGKSKLFKHGFNYSPMYRRSTARIVAISEDLLNVTIKLPISYKNKNYVNSIFGGSMFAAVDPIPMIQLMHLLGDDFVVWDKSAEIYFKKPAKENLYADFIYTTIEVEDILNRVATENEIEVTKITQLTNQDRSVVYCEVRKTIYIAEKSFFREKKRLKNRE</sequence>
<dbReference type="RefSeq" id="WP_187016997.1">
    <property type="nucleotide sequence ID" value="NZ_JACRUK010000003.1"/>
</dbReference>
<comment type="caution">
    <text evidence="1">The sequence shown here is derived from an EMBL/GenBank/DDBJ whole genome shotgun (WGS) entry which is preliminary data.</text>
</comment>
<evidence type="ECO:0000313" key="2">
    <source>
        <dbReference type="Proteomes" id="UP000641454"/>
    </source>
</evidence>
<name>A0A923MXD2_9FLAO</name>
<dbReference type="InterPro" id="IPR029069">
    <property type="entry name" value="HotDog_dom_sf"/>
</dbReference>
<accession>A0A923MXD2</accession>
<reference evidence="1 2" key="1">
    <citation type="submission" date="2020-08" db="EMBL/GenBank/DDBJ databases">
        <title>Description of novel Flavobacterium F-392 isolate.</title>
        <authorList>
            <person name="Saticioglu I.B."/>
            <person name="Duman M."/>
            <person name="Altun S."/>
        </authorList>
    </citation>
    <scope>NUCLEOTIDE SEQUENCE [LARGE SCALE GENOMIC DNA]</scope>
    <source>
        <strain evidence="1 2">F-392</strain>
    </source>
</reference>
<keyword evidence="2" id="KW-1185">Reference proteome</keyword>
<dbReference type="Pfam" id="PF14539">
    <property type="entry name" value="DUF4442"/>
    <property type="match status" value="1"/>
</dbReference>